<dbReference type="Proteomes" id="UP000019184">
    <property type="component" value="Unassembled WGS sequence"/>
</dbReference>
<reference evidence="1 2" key="1">
    <citation type="journal article" date="2014" name="ISME J.">
        <title>Candidatus Competibacter-lineage genomes retrieved from metagenomes reveal functional metabolic diversity.</title>
        <authorList>
            <person name="McIlroy S.J."/>
            <person name="Albertsen M."/>
            <person name="Andresen E.K."/>
            <person name="Saunders A.M."/>
            <person name="Kristiansen R."/>
            <person name="Stokholm-Bjerregaard M."/>
            <person name="Nielsen K.L."/>
            <person name="Nielsen P.H."/>
        </authorList>
    </citation>
    <scope>NUCLEOTIDE SEQUENCE [LARGE SCALE GENOMIC DNA]</scope>
    <source>
        <strain evidence="1 2">Run_B_J11</strain>
    </source>
</reference>
<comment type="caution">
    <text evidence="1">The sequence shown here is derived from an EMBL/GenBank/DDBJ whole genome shotgun (WGS) entry which is preliminary data.</text>
</comment>
<evidence type="ECO:0000313" key="2">
    <source>
        <dbReference type="Proteomes" id="UP000019184"/>
    </source>
</evidence>
<dbReference type="EMBL" id="CBTK010000067">
    <property type="protein sequence ID" value="CDH44241.1"/>
    <property type="molecule type" value="Genomic_DNA"/>
</dbReference>
<sequence length="45" mass="5436">MKLNNRIRLLLRPLRITPLHPQWLIFRNEDAMFDFSGDQSLKLEV</sequence>
<proteinExistence type="predicted"/>
<organism evidence="1 2">
    <name type="scientific">Candidatus Contendobacter odensis Run_B_J11</name>
    <dbReference type="NCBI Taxonomy" id="1400861"/>
    <lineage>
        <taxon>Bacteria</taxon>
        <taxon>Pseudomonadati</taxon>
        <taxon>Pseudomonadota</taxon>
        <taxon>Gammaproteobacteria</taxon>
        <taxon>Candidatus Competibacteraceae</taxon>
        <taxon>Candidatus Contendibacter</taxon>
    </lineage>
</organism>
<dbReference type="RefSeq" id="WP_154724757.1">
    <property type="nucleotide sequence ID" value="NZ_CBTK010000067.1"/>
</dbReference>
<name>A0A7U7G9W4_9GAMM</name>
<dbReference type="AlphaFoldDB" id="A0A7U7G9W4"/>
<protein>
    <submittedName>
        <fullName evidence="1">Uncharacterized protein</fullName>
    </submittedName>
</protein>
<gene>
    <name evidence="1" type="ORF">BN874_1590002</name>
</gene>
<accession>A0A7U7G9W4</accession>
<keyword evidence="2" id="KW-1185">Reference proteome</keyword>
<evidence type="ECO:0000313" key="1">
    <source>
        <dbReference type="EMBL" id="CDH44241.1"/>
    </source>
</evidence>